<organism evidence="1 2">
    <name type="scientific">Sporanaerobium hydrogeniformans</name>
    <dbReference type="NCBI Taxonomy" id="3072179"/>
    <lineage>
        <taxon>Bacteria</taxon>
        <taxon>Bacillati</taxon>
        <taxon>Bacillota</taxon>
        <taxon>Clostridia</taxon>
        <taxon>Lachnospirales</taxon>
        <taxon>Lachnospiraceae</taxon>
        <taxon>Sporanaerobium</taxon>
    </lineage>
</organism>
<evidence type="ECO:0000313" key="1">
    <source>
        <dbReference type="EMBL" id="PHV70330.1"/>
    </source>
</evidence>
<sequence length="311" mass="35049">MYSVELKGLKKAYGKQIALKELNLKVEQGVIFGLVGPNGAGKSTTIHILSGLLKPDKGEVFIFGEDLKTHETSIKRKLGVVSQELALFENLSAYENVSFFLKLYGIRGKENKLKTEQALEYVGLSDKAKKKAKTFSGGMKRRLHIACAIAHKPQLIIMDEPTVGIDPQSRNHILSTIELLNKEGATVIYTTHYMEEVEAICNPIAIIDHGSLLIEGSKETLKEEIYEKQQISLEMKEWDENLLTSLREVRGIEEVAWQGNVLELTFPKEINCLPEIIRKIEKSNKEIKMLTTKVPNLEDVFLKLTGRTLRD</sequence>
<evidence type="ECO:0000313" key="2">
    <source>
        <dbReference type="Proteomes" id="UP000224460"/>
    </source>
</evidence>
<name>A0AC61DC25_9FIRM</name>
<accession>A0AC61DC25</accession>
<gene>
    <name evidence="1" type="ORF">CS063_10585</name>
</gene>
<dbReference type="EMBL" id="PEDL01000011">
    <property type="protein sequence ID" value="PHV70330.1"/>
    <property type="molecule type" value="Genomic_DNA"/>
</dbReference>
<proteinExistence type="predicted"/>
<dbReference type="Proteomes" id="UP000224460">
    <property type="component" value="Unassembled WGS sequence"/>
</dbReference>
<keyword evidence="2" id="KW-1185">Reference proteome</keyword>
<reference evidence="1" key="1">
    <citation type="submission" date="2017-10" db="EMBL/GenBank/DDBJ databases">
        <title>Genome sequence of cellulolytic Lachnospiraceae bacterium XHS1971 isolated from hotspring sediment.</title>
        <authorList>
            <person name="Vasudevan G."/>
            <person name="Joshi A.J."/>
            <person name="Hivarkar S."/>
            <person name="Lanjekar V.B."/>
            <person name="Dhakephalkar P.K."/>
            <person name="Dagar S."/>
        </authorList>
    </citation>
    <scope>NUCLEOTIDE SEQUENCE</scope>
    <source>
        <strain evidence="1">XHS1971</strain>
    </source>
</reference>
<keyword evidence="1" id="KW-0547">Nucleotide-binding</keyword>
<protein>
    <submittedName>
        <fullName evidence="1">Export ABC transporter ATP-binding protein</fullName>
    </submittedName>
</protein>
<keyword evidence="1" id="KW-0067">ATP-binding</keyword>
<comment type="caution">
    <text evidence="1">The sequence shown here is derived from an EMBL/GenBank/DDBJ whole genome shotgun (WGS) entry which is preliminary data.</text>
</comment>